<keyword evidence="8 10" id="KW-0406">Ion transport</keyword>
<keyword evidence="5 12" id="KW-0812">Transmembrane</keyword>
<protein>
    <recommendedName>
        <fullName evidence="10">Trk system potassium uptake protein</fullName>
    </recommendedName>
</protein>
<dbReference type="Proteomes" id="UP000199371">
    <property type="component" value="Unassembled WGS sequence"/>
</dbReference>
<evidence type="ECO:0000313" key="14">
    <source>
        <dbReference type="Proteomes" id="UP000199371"/>
    </source>
</evidence>
<dbReference type="AlphaFoldDB" id="A0A1H6KI91"/>
<evidence type="ECO:0000256" key="9">
    <source>
        <dbReference type="ARBA" id="ARBA00023136"/>
    </source>
</evidence>
<feature type="transmembrane region" description="Helical" evidence="12">
    <location>
        <begin position="48"/>
        <end position="68"/>
    </location>
</feature>
<name>A0A1H6KI91_9GAMM</name>
<accession>A0A1H6KI91</accession>
<feature type="transmembrane region" description="Helical" evidence="12">
    <location>
        <begin position="247"/>
        <end position="270"/>
    </location>
</feature>
<dbReference type="InterPro" id="IPR003445">
    <property type="entry name" value="Cat_transpt"/>
</dbReference>
<evidence type="ECO:0000256" key="1">
    <source>
        <dbReference type="ARBA" id="ARBA00004651"/>
    </source>
</evidence>
<evidence type="ECO:0000256" key="4">
    <source>
        <dbReference type="ARBA" id="ARBA00022538"/>
    </source>
</evidence>
<proteinExistence type="inferred from homology"/>
<feature type="binding site" evidence="11">
    <location>
        <position position="123"/>
    </location>
    <ligand>
        <name>K(+)</name>
        <dbReference type="ChEBI" id="CHEBI:29103"/>
    </ligand>
</feature>
<evidence type="ECO:0000256" key="7">
    <source>
        <dbReference type="ARBA" id="ARBA00022989"/>
    </source>
</evidence>
<keyword evidence="11" id="KW-0479">Metal-binding</keyword>
<reference evidence="14" key="1">
    <citation type="submission" date="2016-10" db="EMBL/GenBank/DDBJ databases">
        <authorList>
            <person name="Varghese N."/>
            <person name="Submissions S."/>
        </authorList>
    </citation>
    <scope>NUCLEOTIDE SEQUENCE [LARGE SCALE GENOMIC DNA]</scope>
    <source>
        <strain evidence="14">DSM 17616</strain>
    </source>
</reference>
<keyword evidence="2 10" id="KW-0813">Transport</keyword>
<keyword evidence="14" id="KW-1185">Reference proteome</keyword>
<feature type="binding site" evidence="11">
    <location>
        <position position="230"/>
    </location>
    <ligand>
        <name>K(+)</name>
        <dbReference type="ChEBI" id="CHEBI:29103"/>
    </ligand>
</feature>
<feature type="transmembrane region" description="Helical" evidence="12">
    <location>
        <begin position="312"/>
        <end position="331"/>
    </location>
</feature>
<feature type="transmembrane region" description="Helical" evidence="12">
    <location>
        <begin position="400"/>
        <end position="426"/>
    </location>
</feature>
<feature type="transmembrane region" description="Helical" evidence="12">
    <location>
        <begin position="190"/>
        <end position="210"/>
    </location>
</feature>
<keyword evidence="7 12" id="KW-1133">Transmembrane helix</keyword>
<dbReference type="Pfam" id="PF02386">
    <property type="entry name" value="TrkH"/>
    <property type="match status" value="1"/>
</dbReference>
<organism evidence="13 14">
    <name type="scientific">Rheinheimera pacifica</name>
    <dbReference type="NCBI Taxonomy" id="173990"/>
    <lineage>
        <taxon>Bacteria</taxon>
        <taxon>Pseudomonadati</taxon>
        <taxon>Pseudomonadota</taxon>
        <taxon>Gammaproteobacteria</taxon>
        <taxon>Chromatiales</taxon>
        <taxon>Chromatiaceae</taxon>
        <taxon>Rheinheimera</taxon>
    </lineage>
</organism>
<sequence length="494" mass="53607">MSTYSYSFAGTDTGNRHFFYRVIGYLLLSLSGAQLLTTIVSFSLADKAFWSFLLSACITAVAGSMLVMRSGGVVQLKKRYLFLLTTLCWLTICVFSALPLYLSIPGLSITDAWFETVSAITTTGSTVLSGLDIMPKGVLFWRALLQWIGGIGIIVMAIAILPALKIGGMKLFKTESSDISEKILPRSSSLSAYILLVYLSISVAAALSYAIGGMSWFDAITHAMTSAATGGFANYDASFGNFNDKPWLLWLASLWMTMAALPFVLFVGMAKGDKWALLRDPQVKAFLTVVLAVTLMLTLYQIQHHDRPWQDALTHTLFNVVSVITTCGYASEDYSAWGSMAIVLFFYLTFSGGCSGSTSGGLKIFRTQLAGYLLLKQLNLLIHPNAIWTQKYGSKKVDDALLGAVLAFAFVYFATIAILALVLSMFNLDFVTALTGAATAVSNVGPGLGDIIGPAGNFASLPDGAKWSLTLGMLLGRLEILTMLLLFTPMYWRY</sequence>
<dbReference type="STRING" id="173990.SAMN05660691_00937"/>
<feature type="transmembrane region" description="Helical" evidence="12">
    <location>
        <begin position="22"/>
        <end position="42"/>
    </location>
</feature>
<evidence type="ECO:0000256" key="5">
    <source>
        <dbReference type="ARBA" id="ARBA00022692"/>
    </source>
</evidence>
<dbReference type="PANTHER" id="PTHR32024">
    <property type="entry name" value="TRK SYSTEM POTASSIUM UPTAKE PROTEIN TRKG-RELATED"/>
    <property type="match status" value="1"/>
</dbReference>
<dbReference type="GO" id="GO:0046872">
    <property type="term" value="F:metal ion binding"/>
    <property type="evidence" value="ECO:0007669"/>
    <property type="project" value="UniProtKB-KW"/>
</dbReference>
<feature type="transmembrane region" description="Helical" evidence="12">
    <location>
        <begin position="144"/>
        <end position="164"/>
    </location>
</feature>
<feature type="binding site" evidence="11">
    <location>
        <position position="443"/>
    </location>
    <ligand>
        <name>K(+)</name>
        <dbReference type="ChEBI" id="CHEBI:29103"/>
    </ligand>
</feature>
<feature type="transmembrane region" description="Helical" evidence="12">
    <location>
        <begin position="282"/>
        <end position="300"/>
    </location>
</feature>
<comment type="function">
    <text evidence="10">Low-affinity potassium transport system. Interacts with Trk system potassium uptake protein TrkA.</text>
</comment>
<dbReference type="RefSeq" id="WP_092790757.1">
    <property type="nucleotide sequence ID" value="NZ_FNXF01000003.1"/>
</dbReference>
<dbReference type="GO" id="GO:0005886">
    <property type="term" value="C:plasma membrane"/>
    <property type="evidence" value="ECO:0007669"/>
    <property type="project" value="UniProtKB-SubCell"/>
</dbReference>
<keyword evidence="6 10" id="KW-0630">Potassium</keyword>
<evidence type="ECO:0000256" key="11">
    <source>
        <dbReference type="PIRSR" id="PIRSR006247-1"/>
    </source>
</evidence>
<evidence type="ECO:0000256" key="12">
    <source>
        <dbReference type="SAM" id="Phobius"/>
    </source>
</evidence>
<dbReference type="OrthoDB" id="9810952at2"/>
<comment type="similarity">
    <text evidence="10">Belongs to the TrkH potassium transport family.</text>
</comment>
<feature type="transmembrane region" description="Helical" evidence="12">
    <location>
        <begin position="467"/>
        <end position="492"/>
    </location>
</feature>
<comment type="subcellular location">
    <subcellularLocation>
        <location evidence="10">Cell inner membrane</location>
        <topology evidence="10">Multi-pass membrane protein</topology>
    </subcellularLocation>
    <subcellularLocation>
        <location evidence="1">Cell membrane</location>
        <topology evidence="1">Multi-pass membrane protein</topology>
    </subcellularLocation>
</comment>
<dbReference type="InterPro" id="IPR004772">
    <property type="entry name" value="TrkH"/>
</dbReference>
<dbReference type="EMBL" id="FNXF01000003">
    <property type="protein sequence ID" value="SEH71229.1"/>
    <property type="molecule type" value="Genomic_DNA"/>
</dbReference>
<dbReference type="PIRSF" id="PIRSF006247">
    <property type="entry name" value="TrkH"/>
    <property type="match status" value="1"/>
</dbReference>
<evidence type="ECO:0000256" key="2">
    <source>
        <dbReference type="ARBA" id="ARBA00022448"/>
    </source>
</evidence>
<gene>
    <name evidence="13" type="ORF">SAMN05660691_00937</name>
</gene>
<feature type="binding site" evidence="11">
    <location>
        <position position="326"/>
    </location>
    <ligand>
        <name>K(+)</name>
        <dbReference type="ChEBI" id="CHEBI:29103"/>
    </ligand>
</feature>
<evidence type="ECO:0000256" key="8">
    <source>
        <dbReference type="ARBA" id="ARBA00023065"/>
    </source>
</evidence>
<evidence type="ECO:0000256" key="6">
    <source>
        <dbReference type="ARBA" id="ARBA00022958"/>
    </source>
</evidence>
<feature type="binding site" evidence="11">
    <location>
        <position position="122"/>
    </location>
    <ligand>
        <name>K(+)</name>
        <dbReference type="ChEBI" id="CHEBI:29103"/>
    </ligand>
</feature>
<feature type="transmembrane region" description="Helical" evidence="12">
    <location>
        <begin position="80"/>
        <end position="104"/>
    </location>
</feature>
<keyword evidence="10" id="KW-0997">Cell inner membrane</keyword>
<evidence type="ECO:0000256" key="3">
    <source>
        <dbReference type="ARBA" id="ARBA00022475"/>
    </source>
</evidence>
<evidence type="ECO:0000256" key="10">
    <source>
        <dbReference type="PIRNR" id="PIRNR006247"/>
    </source>
</evidence>
<dbReference type="GO" id="GO:0015379">
    <property type="term" value="F:potassium:chloride symporter activity"/>
    <property type="evidence" value="ECO:0007669"/>
    <property type="project" value="InterPro"/>
</dbReference>
<feature type="transmembrane region" description="Helical" evidence="12">
    <location>
        <begin position="337"/>
        <end position="356"/>
    </location>
</feature>
<keyword evidence="9 10" id="KW-0472">Membrane</keyword>
<keyword evidence="3 10" id="KW-1003">Cell membrane</keyword>
<keyword evidence="4 10" id="KW-0633">Potassium transport</keyword>
<feature type="binding site" evidence="11">
    <location>
        <position position="444"/>
    </location>
    <ligand>
        <name>K(+)</name>
        <dbReference type="ChEBI" id="CHEBI:29103"/>
    </ligand>
</feature>
<evidence type="ECO:0000313" key="13">
    <source>
        <dbReference type="EMBL" id="SEH71229.1"/>
    </source>
</evidence>
<dbReference type="PANTHER" id="PTHR32024:SF3">
    <property type="entry name" value="TRK SYSTEM POTASSIUM UPTAKE PROTEIN"/>
    <property type="match status" value="1"/>
</dbReference>